<comment type="function">
    <text evidence="6">Specifically methylates the N7 position of guanine in position 527 of 16S rRNA.</text>
</comment>
<dbReference type="FunCoup" id="A0A1B1AIC3">
    <property type="interactions" value="484"/>
</dbReference>
<dbReference type="Proteomes" id="UP000092498">
    <property type="component" value="Chromosome"/>
</dbReference>
<evidence type="ECO:0000256" key="2">
    <source>
        <dbReference type="ARBA" id="ARBA00022552"/>
    </source>
</evidence>
<keyword evidence="5 6" id="KW-0949">S-adenosyl-L-methionine</keyword>
<comment type="similarity">
    <text evidence="6">Belongs to the methyltransferase superfamily. RNA methyltransferase RsmG family.</text>
</comment>
<evidence type="ECO:0000313" key="8">
    <source>
        <dbReference type="Proteomes" id="UP000092498"/>
    </source>
</evidence>
<dbReference type="Gene3D" id="3.40.50.150">
    <property type="entry name" value="Vaccinia Virus protein VP39"/>
    <property type="match status" value="1"/>
</dbReference>
<dbReference type="HAMAP" id="MF_00074">
    <property type="entry name" value="16SrRNA_methyltr_G"/>
    <property type="match status" value="1"/>
</dbReference>
<reference evidence="7 8" key="1">
    <citation type="submission" date="2015-11" db="EMBL/GenBank/DDBJ databases">
        <title>Whole-Genome Sequence of Candidatus Oderbacter manganicum from the National Park Lower Oder Valley, Germany.</title>
        <authorList>
            <person name="Braun B."/>
            <person name="Liere K."/>
            <person name="Szewzyk U."/>
        </authorList>
    </citation>
    <scope>NUCLEOTIDE SEQUENCE [LARGE SCALE GENOMIC DNA]</scope>
    <source>
        <strain evidence="7 8">OTSz_A_272</strain>
    </source>
</reference>
<feature type="binding site" evidence="6">
    <location>
        <position position="74"/>
    </location>
    <ligand>
        <name>S-adenosyl-L-methionine</name>
        <dbReference type="ChEBI" id="CHEBI:59789"/>
    </ligand>
</feature>
<evidence type="ECO:0000256" key="3">
    <source>
        <dbReference type="ARBA" id="ARBA00022603"/>
    </source>
</evidence>
<dbReference type="PANTHER" id="PTHR31760:SF0">
    <property type="entry name" value="S-ADENOSYL-L-METHIONINE-DEPENDENT METHYLTRANSFERASES SUPERFAMILY PROTEIN"/>
    <property type="match status" value="1"/>
</dbReference>
<keyword evidence="8" id="KW-1185">Reference proteome</keyword>
<evidence type="ECO:0000256" key="6">
    <source>
        <dbReference type="HAMAP-Rule" id="MF_00074"/>
    </source>
</evidence>
<keyword evidence="1 6" id="KW-0963">Cytoplasm</keyword>
<dbReference type="InParanoid" id="A0A1B1AIC3"/>
<evidence type="ECO:0000313" key="7">
    <source>
        <dbReference type="EMBL" id="ANP46305.1"/>
    </source>
</evidence>
<proteinExistence type="inferred from homology"/>
<dbReference type="InterPro" id="IPR029063">
    <property type="entry name" value="SAM-dependent_MTases_sf"/>
</dbReference>
<protein>
    <recommendedName>
        <fullName evidence="6">Ribosomal RNA small subunit methyltransferase G</fullName>
        <ecNumber evidence="6">2.1.1.170</ecNumber>
    </recommendedName>
    <alternativeName>
        <fullName evidence="6">16S rRNA 7-methylguanosine methyltransferase</fullName>
        <shortName evidence="6">16S rRNA m7G methyltransferase</shortName>
    </alternativeName>
</protein>
<accession>A0A1B1AIC3</accession>
<dbReference type="EMBL" id="CP013244">
    <property type="protein sequence ID" value="ANP46305.1"/>
    <property type="molecule type" value="Genomic_DNA"/>
</dbReference>
<dbReference type="PIRSF" id="PIRSF003078">
    <property type="entry name" value="GidB"/>
    <property type="match status" value="1"/>
</dbReference>
<feature type="binding site" evidence="6">
    <location>
        <begin position="127"/>
        <end position="128"/>
    </location>
    <ligand>
        <name>S-adenosyl-L-methionine</name>
        <dbReference type="ChEBI" id="CHEBI:59789"/>
    </ligand>
</feature>
<dbReference type="NCBIfam" id="TIGR00138">
    <property type="entry name" value="rsmG_gidB"/>
    <property type="match status" value="1"/>
</dbReference>
<evidence type="ECO:0000256" key="5">
    <source>
        <dbReference type="ARBA" id="ARBA00022691"/>
    </source>
</evidence>
<evidence type="ECO:0000256" key="4">
    <source>
        <dbReference type="ARBA" id="ARBA00022679"/>
    </source>
</evidence>
<dbReference type="PANTHER" id="PTHR31760">
    <property type="entry name" value="S-ADENOSYL-L-METHIONINE-DEPENDENT METHYLTRANSFERASES SUPERFAMILY PROTEIN"/>
    <property type="match status" value="1"/>
</dbReference>
<dbReference type="AlphaFoldDB" id="A0A1B1AIC3"/>
<dbReference type="SUPFAM" id="SSF53335">
    <property type="entry name" value="S-adenosyl-L-methionine-dependent methyltransferases"/>
    <property type="match status" value="1"/>
</dbReference>
<feature type="binding site" evidence="6">
    <location>
        <position position="143"/>
    </location>
    <ligand>
        <name>S-adenosyl-L-methionine</name>
        <dbReference type="ChEBI" id="CHEBI:59789"/>
    </ligand>
</feature>
<dbReference type="STRING" id="1759059.ATE48_10445"/>
<keyword evidence="2 6" id="KW-0698">rRNA processing</keyword>
<dbReference type="GO" id="GO:0005829">
    <property type="term" value="C:cytosol"/>
    <property type="evidence" value="ECO:0007669"/>
    <property type="project" value="TreeGrafter"/>
</dbReference>
<feature type="binding site" evidence="6">
    <location>
        <position position="79"/>
    </location>
    <ligand>
        <name>S-adenosyl-L-methionine</name>
        <dbReference type="ChEBI" id="CHEBI:59789"/>
    </ligand>
</feature>
<evidence type="ECO:0000256" key="1">
    <source>
        <dbReference type="ARBA" id="ARBA00022490"/>
    </source>
</evidence>
<dbReference type="KEGG" id="cbot:ATE48_10445"/>
<dbReference type="OrthoDB" id="9808773at2"/>
<comment type="subcellular location">
    <subcellularLocation>
        <location evidence="6">Cytoplasm</location>
    </subcellularLocation>
</comment>
<dbReference type="RefSeq" id="WP_066771103.1">
    <property type="nucleotide sequence ID" value="NZ_CP013244.1"/>
</dbReference>
<dbReference type="Pfam" id="PF02527">
    <property type="entry name" value="GidB"/>
    <property type="match status" value="1"/>
</dbReference>
<organism evidence="7 8">
    <name type="scientific">Candidatus Viadribacter manganicus</name>
    <dbReference type="NCBI Taxonomy" id="1759059"/>
    <lineage>
        <taxon>Bacteria</taxon>
        <taxon>Pseudomonadati</taxon>
        <taxon>Pseudomonadota</taxon>
        <taxon>Alphaproteobacteria</taxon>
        <taxon>Hyphomonadales</taxon>
        <taxon>Hyphomonadaceae</taxon>
        <taxon>Candidatus Viadribacter</taxon>
    </lineage>
</organism>
<name>A0A1B1AIC3_9PROT</name>
<dbReference type="GO" id="GO:0070043">
    <property type="term" value="F:rRNA (guanine-N7-)-methyltransferase activity"/>
    <property type="evidence" value="ECO:0007669"/>
    <property type="project" value="UniProtKB-UniRule"/>
</dbReference>
<gene>
    <name evidence="6" type="primary">rsmG</name>
    <name evidence="7" type="ORF">ATE48_10445</name>
</gene>
<dbReference type="InterPro" id="IPR003682">
    <property type="entry name" value="rRNA_ssu_MeTfrase_G"/>
</dbReference>
<dbReference type="EC" id="2.1.1.170" evidence="6"/>
<sequence length="213" mass="23280">MTYGPDEFQRDLGFTVPRETIARLEIHHRLLGEWSERMNLVGPKELELFWSRHALDSAQLIKFASQAKRWVDLGSGAGFPALVVAAFLADQPDTTVHLVESTGKKAAFLRAVGEAAGLPIKVFNQRIEDFGAGEGPYEVVTARALAPLNRLIPYAKPILDRGAQGLFHKGADLDAELAAAKHVLNGGAYRADVLESLSDPRGRIVRITKATRS</sequence>
<comment type="catalytic activity">
    <reaction evidence="6">
        <text>guanosine(527) in 16S rRNA + S-adenosyl-L-methionine = N(7)-methylguanosine(527) in 16S rRNA + S-adenosyl-L-homocysteine</text>
        <dbReference type="Rhea" id="RHEA:42732"/>
        <dbReference type="Rhea" id="RHEA-COMP:10209"/>
        <dbReference type="Rhea" id="RHEA-COMP:10210"/>
        <dbReference type="ChEBI" id="CHEBI:57856"/>
        <dbReference type="ChEBI" id="CHEBI:59789"/>
        <dbReference type="ChEBI" id="CHEBI:74269"/>
        <dbReference type="ChEBI" id="CHEBI:74480"/>
        <dbReference type="EC" id="2.1.1.170"/>
    </reaction>
</comment>
<feature type="binding site" evidence="6">
    <location>
        <begin position="100"/>
        <end position="102"/>
    </location>
    <ligand>
        <name>S-adenosyl-L-methionine</name>
        <dbReference type="ChEBI" id="CHEBI:59789"/>
    </ligand>
</feature>
<keyword evidence="3 6" id="KW-0489">Methyltransferase</keyword>
<keyword evidence="4 6" id="KW-0808">Transferase</keyword>